<evidence type="ECO:0000313" key="2">
    <source>
        <dbReference type="Proteomes" id="UP000008281"/>
    </source>
</evidence>
<gene>
    <name evidence="1" type="ORF">CRE_02987</name>
</gene>
<reference evidence="1" key="1">
    <citation type="submission" date="2007-07" db="EMBL/GenBank/DDBJ databases">
        <title>PCAP assembly of the Caenorhabditis remanei genome.</title>
        <authorList>
            <consortium name="The Caenorhabditis remanei Sequencing Consortium"/>
            <person name="Wilson R.K."/>
        </authorList>
    </citation>
    <scope>NUCLEOTIDE SEQUENCE [LARGE SCALE GENOMIC DNA]</scope>
    <source>
        <strain evidence="1">PB4641</strain>
    </source>
</reference>
<name>E3LX24_CAERE</name>
<protein>
    <submittedName>
        <fullName evidence="1">Uncharacterized protein</fullName>
    </submittedName>
</protein>
<dbReference type="AlphaFoldDB" id="E3LX24"/>
<sequence length="353" mass="40552">MNILNFFQPPATEFNIWHVLISLMSLIFQYDIENQQRYFVNETTVEVSAWSLIWSSGPSEMIGLLTAALLTLGRIRYMAIPFICNVTMLTIFRDMHSYGSAFGLGSSFKYLQHFHCFLISVAISVHIGLGYSWKVTGWLNLIAIVLAAGIPNPVSYHFPRFCSPEEKVIQLCLCQAILYFGAWKFPTFFEDCFSSMVSRRTLNDVVPRFIESHPLLRTSEVVNYKILEETTLNEDGYDNIVRRFWKLLYPSDENFTFWLLLVGFFSLLLHHDVENCQRMEIHKAEESNSTWVALYSAATCFYQTNSTEQMEYIRVLIESSPSAFTSFVSGVILAIPKIYLIATNPIISNLSVF</sequence>
<proteinExistence type="predicted"/>
<dbReference type="InParanoid" id="E3LX24"/>
<dbReference type="EMBL" id="DS268417">
    <property type="protein sequence ID" value="EFO83652.1"/>
    <property type="molecule type" value="Genomic_DNA"/>
</dbReference>
<organism evidence="2">
    <name type="scientific">Caenorhabditis remanei</name>
    <name type="common">Caenorhabditis vulgaris</name>
    <dbReference type="NCBI Taxonomy" id="31234"/>
    <lineage>
        <taxon>Eukaryota</taxon>
        <taxon>Metazoa</taxon>
        <taxon>Ecdysozoa</taxon>
        <taxon>Nematoda</taxon>
        <taxon>Chromadorea</taxon>
        <taxon>Rhabditida</taxon>
        <taxon>Rhabditina</taxon>
        <taxon>Rhabditomorpha</taxon>
        <taxon>Rhabditoidea</taxon>
        <taxon>Rhabditidae</taxon>
        <taxon>Peloderinae</taxon>
        <taxon>Caenorhabditis</taxon>
    </lineage>
</organism>
<dbReference type="Proteomes" id="UP000008281">
    <property type="component" value="Unassembled WGS sequence"/>
</dbReference>
<keyword evidence="2" id="KW-1185">Reference proteome</keyword>
<evidence type="ECO:0000313" key="1">
    <source>
        <dbReference type="EMBL" id="EFO83652.1"/>
    </source>
</evidence>
<dbReference type="HOGENOM" id="CLU_785815_0_0_1"/>
<accession>E3LX24</accession>